<sequence>MDKLEPVTLSNCDQEPIHIPDAIQPFAWLFILDEAHFIQGVSDNFLKQMRLDTAQVLGQPFSALACFKLVNLAALNQILSIDQQAYHIRSHALTDKPHWQAVEIEAVVATSGSSQDAQSQAQHLIAQLLPCKSSSDLFNTLLVMLRDYIGFDRCMVYQFDEQWNGSVVAEAKSPELDSFLGLHFPASDIPIQARVLYQKKLTRLIADVNYTPVPLLLAPTVDFAIDMTDIDARAISARHIQYLQNMGVQATLVISLIVNGKLWGLVACHHYSGAHYLNHETRLSCETIALMSALFIERIEAKVLFNKNRTLRRALTIGDIQKFIDNPKAHQHISSKILALTRADGGAWFDGTQLRGFGSSLTTEAFLALQATLQSNPDTVIFIDSLNALLPPEQRQTDVAGVCVIRLIAEDPCVEQAPCLLLCRKEAITQINWAGNPYEKNLADAQQQPYLSPRRSFSVWTEEMKDRCEDWSWLDKSLIEELQVLLLEAHLLQIKLQRHHELKVIADGSDIGVWSLDTESGTLYWSDRMFEIYGVDAEHFDGQYQSWSACIVESDIENTRLAFERAIHQQQTFQHSFRINHPKKGIRTIRAHADMLLAENGLVRKVIGTNVDITEEIAKNKAIQLSLDASTKQARLVSLGELAATIGHEINNPLAIILSSLELQQIAFEEQPPAIADAMETNKRAMTAAERIMKIVSGLNSLSRNSPLENKQAQCDLPAVVQEVAEMMDQLLHKNGVVIQATVTATEHCAAIDTTAIQQVLINLINNAKDAMAGYAEKLIRLTHWHDEHYAYVAVQDHGTGITDETKARLFTPFFTTKKRGEGTGLGLSIVRSLLVEVKGDILLETSLGQGTTFTVKIPLCGQ</sequence>
<evidence type="ECO:0000256" key="2">
    <source>
        <dbReference type="ARBA" id="ARBA00006402"/>
    </source>
</evidence>
<evidence type="ECO:0000256" key="1">
    <source>
        <dbReference type="ARBA" id="ARBA00000085"/>
    </source>
</evidence>
<dbReference type="Pfam" id="PF00512">
    <property type="entry name" value="HisKA"/>
    <property type="match status" value="1"/>
</dbReference>
<dbReference type="InterPro" id="IPR016132">
    <property type="entry name" value="Phyto_chromo_attachment"/>
</dbReference>
<dbReference type="Gene3D" id="1.10.287.130">
    <property type="match status" value="1"/>
</dbReference>
<comment type="caution">
    <text evidence="12">The sequence shown here is derived from an EMBL/GenBank/DDBJ whole genome shotgun (WGS) entry which is preliminary data.</text>
</comment>
<keyword evidence="13" id="KW-1185">Reference proteome</keyword>
<evidence type="ECO:0000256" key="8">
    <source>
        <dbReference type="ARBA" id="ARBA00023170"/>
    </source>
</evidence>
<dbReference type="PANTHER" id="PTHR43065:SF42">
    <property type="entry name" value="TWO-COMPONENT SENSOR PPRA"/>
    <property type="match status" value="1"/>
</dbReference>
<evidence type="ECO:0000313" key="12">
    <source>
        <dbReference type="EMBL" id="MCB5226803.1"/>
    </source>
</evidence>
<dbReference type="Gene3D" id="2.10.70.100">
    <property type="match status" value="1"/>
</dbReference>
<dbReference type="PANTHER" id="PTHR43065">
    <property type="entry name" value="SENSOR HISTIDINE KINASE"/>
    <property type="match status" value="1"/>
</dbReference>
<dbReference type="InterPro" id="IPR035965">
    <property type="entry name" value="PAS-like_dom_sf"/>
</dbReference>
<reference evidence="12 13" key="1">
    <citation type="submission" date="2021-10" db="EMBL/GenBank/DDBJ databases">
        <title>Alishewanella koreense sp. nov. isolated from seawater of southwestern coast in South Korea and the proposal for the reclassification of Rheinheimera perlucida and Rheinheimera tuosuensis as Arsukibacterium perlucida and Arsukibacterium tuosuensis.</title>
        <authorList>
            <person name="Kim K.H."/>
            <person name="Ruan W."/>
            <person name="Kim K.R."/>
            <person name="Baek J.H."/>
            <person name="Jeon C.O."/>
        </authorList>
    </citation>
    <scope>NUCLEOTIDE SEQUENCE [LARGE SCALE GENOMIC DNA]</scope>
    <source>
        <strain evidence="12 13">16-MA</strain>
    </source>
</reference>
<dbReference type="CDD" id="cd00130">
    <property type="entry name" value="PAS"/>
    <property type="match status" value="1"/>
</dbReference>
<keyword evidence="8" id="KW-0675">Receptor</keyword>
<dbReference type="InterPro" id="IPR003594">
    <property type="entry name" value="HATPase_dom"/>
</dbReference>
<dbReference type="InterPro" id="IPR013655">
    <property type="entry name" value="PAS_fold_3"/>
</dbReference>
<dbReference type="Gene3D" id="3.30.565.10">
    <property type="entry name" value="Histidine kinase-like ATPase, C-terminal domain"/>
    <property type="match status" value="1"/>
</dbReference>
<dbReference type="Gene3D" id="3.30.450.20">
    <property type="entry name" value="PAS domain"/>
    <property type="match status" value="2"/>
</dbReference>
<dbReference type="InterPro" id="IPR000014">
    <property type="entry name" value="PAS"/>
</dbReference>
<evidence type="ECO:0000256" key="7">
    <source>
        <dbReference type="ARBA" id="ARBA00022991"/>
    </source>
</evidence>
<dbReference type="InterPro" id="IPR043150">
    <property type="entry name" value="Phytochrome_PHY_sf"/>
</dbReference>
<dbReference type="Proteomes" id="UP000633814">
    <property type="component" value="Unassembled WGS sequence"/>
</dbReference>
<dbReference type="SUPFAM" id="SSF55781">
    <property type="entry name" value="GAF domain-like"/>
    <property type="match status" value="2"/>
</dbReference>
<dbReference type="InterPro" id="IPR029016">
    <property type="entry name" value="GAF-like_dom_sf"/>
</dbReference>
<dbReference type="InterPro" id="IPR005467">
    <property type="entry name" value="His_kinase_dom"/>
</dbReference>
<evidence type="ECO:0000259" key="11">
    <source>
        <dbReference type="PROSITE" id="PS50112"/>
    </source>
</evidence>
<dbReference type="EMBL" id="JAEINI020000004">
    <property type="protein sequence ID" value="MCB5226803.1"/>
    <property type="molecule type" value="Genomic_DNA"/>
</dbReference>
<evidence type="ECO:0000259" key="10">
    <source>
        <dbReference type="PROSITE" id="PS50109"/>
    </source>
</evidence>
<dbReference type="SMART" id="SM00387">
    <property type="entry name" value="HATPase_c"/>
    <property type="match status" value="1"/>
</dbReference>
<dbReference type="Gene3D" id="3.30.450.270">
    <property type="match status" value="1"/>
</dbReference>
<dbReference type="CDD" id="cd00082">
    <property type="entry name" value="HisKA"/>
    <property type="match status" value="1"/>
</dbReference>
<dbReference type="Pfam" id="PF08446">
    <property type="entry name" value="PAS_2"/>
    <property type="match status" value="1"/>
</dbReference>
<keyword evidence="7" id="KW-0157">Chromophore</keyword>
<dbReference type="SMART" id="SM00091">
    <property type="entry name" value="PAS"/>
    <property type="match status" value="1"/>
</dbReference>
<comment type="catalytic activity">
    <reaction evidence="1">
        <text>ATP + protein L-histidine = ADP + protein N-phospho-L-histidine.</text>
        <dbReference type="EC" id="2.7.13.3"/>
    </reaction>
</comment>
<proteinExistence type="inferred from homology"/>
<dbReference type="SMART" id="SM00388">
    <property type="entry name" value="HisKA"/>
    <property type="match status" value="1"/>
</dbReference>
<evidence type="ECO:0000313" key="13">
    <source>
        <dbReference type="Proteomes" id="UP000633814"/>
    </source>
</evidence>
<dbReference type="SMART" id="SM00065">
    <property type="entry name" value="GAF"/>
    <property type="match status" value="1"/>
</dbReference>
<feature type="domain" description="PAS" evidence="11">
    <location>
        <begin position="498"/>
        <end position="570"/>
    </location>
</feature>
<evidence type="ECO:0000256" key="3">
    <source>
        <dbReference type="ARBA" id="ARBA00012438"/>
    </source>
</evidence>
<accession>A0ABS8C395</accession>
<organism evidence="12 13">
    <name type="scientific">Alishewanella maricola</name>
    <dbReference type="NCBI Taxonomy" id="2795740"/>
    <lineage>
        <taxon>Bacteria</taxon>
        <taxon>Pseudomonadati</taxon>
        <taxon>Pseudomonadota</taxon>
        <taxon>Gammaproteobacteria</taxon>
        <taxon>Alteromonadales</taxon>
        <taxon>Alteromonadaceae</taxon>
        <taxon>Alishewanella</taxon>
    </lineage>
</organism>
<evidence type="ECO:0000256" key="6">
    <source>
        <dbReference type="ARBA" id="ARBA00022606"/>
    </source>
</evidence>
<dbReference type="InterPro" id="IPR003661">
    <property type="entry name" value="HisK_dim/P_dom"/>
</dbReference>
<dbReference type="SUPFAM" id="SSF55785">
    <property type="entry name" value="PYP-like sensor domain (PAS domain)"/>
    <property type="match status" value="2"/>
</dbReference>
<dbReference type="Pfam" id="PF00360">
    <property type="entry name" value="PHY"/>
    <property type="match status" value="1"/>
</dbReference>
<dbReference type="Pfam" id="PF08447">
    <property type="entry name" value="PAS_3"/>
    <property type="match status" value="1"/>
</dbReference>
<evidence type="ECO:0000259" key="9">
    <source>
        <dbReference type="PROSITE" id="PS50046"/>
    </source>
</evidence>
<name>A0ABS8C395_9ALTE</name>
<feature type="domain" description="Phytochrome chromophore attachment site" evidence="9">
    <location>
        <begin position="133"/>
        <end position="290"/>
    </location>
</feature>
<dbReference type="PROSITE" id="PS50112">
    <property type="entry name" value="PAS"/>
    <property type="match status" value="1"/>
</dbReference>
<comment type="similarity">
    <text evidence="2">In the N-terminal section; belongs to the phytochrome family.</text>
</comment>
<dbReference type="Pfam" id="PF02518">
    <property type="entry name" value="HATPase_c"/>
    <property type="match status" value="1"/>
</dbReference>
<keyword evidence="5" id="KW-0597">Phosphoprotein</keyword>
<dbReference type="InterPro" id="IPR013515">
    <property type="entry name" value="Phytochrome_cen-reg"/>
</dbReference>
<dbReference type="Gene3D" id="3.30.450.40">
    <property type="match status" value="1"/>
</dbReference>
<dbReference type="InterPro" id="IPR036890">
    <property type="entry name" value="HATPase_C_sf"/>
</dbReference>
<dbReference type="Pfam" id="PF01590">
    <property type="entry name" value="GAF"/>
    <property type="match status" value="1"/>
</dbReference>
<dbReference type="PROSITE" id="PS50109">
    <property type="entry name" value="HIS_KIN"/>
    <property type="match status" value="1"/>
</dbReference>
<evidence type="ECO:0000256" key="5">
    <source>
        <dbReference type="ARBA" id="ARBA00022553"/>
    </source>
</evidence>
<dbReference type="PRINTS" id="PR00344">
    <property type="entry name" value="BCTRLSENSOR"/>
</dbReference>
<dbReference type="SUPFAM" id="SSF55874">
    <property type="entry name" value="ATPase domain of HSP90 chaperone/DNA topoisomerase II/histidine kinase"/>
    <property type="match status" value="1"/>
</dbReference>
<dbReference type="PROSITE" id="PS50046">
    <property type="entry name" value="PHYTOCHROME_2"/>
    <property type="match status" value="1"/>
</dbReference>
<dbReference type="InterPro" id="IPR036097">
    <property type="entry name" value="HisK_dim/P_sf"/>
</dbReference>
<evidence type="ECO:0000256" key="4">
    <source>
        <dbReference type="ARBA" id="ARBA00022543"/>
    </source>
</evidence>
<protein>
    <recommendedName>
        <fullName evidence="3">histidine kinase</fullName>
        <ecNumber evidence="3">2.7.13.3</ecNumber>
    </recommendedName>
</protein>
<dbReference type="EC" id="2.7.13.3" evidence="3"/>
<dbReference type="InterPro" id="IPR004358">
    <property type="entry name" value="Sig_transdc_His_kin-like_C"/>
</dbReference>
<dbReference type="InterPro" id="IPR013654">
    <property type="entry name" value="PAS_2"/>
</dbReference>
<dbReference type="SUPFAM" id="SSF47384">
    <property type="entry name" value="Homodimeric domain of signal transducing histidine kinase"/>
    <property type="match status" value="1"/>
</dbReference>
<gene>
    <name evidence="12" type="ORF">JAO78_008240</name>
</gene>
<feature type="domain" description="Histidine kinase" evidence="10">
    <location>
        <begin position="645"/>
        <end position="862"/>
    </location>
</feature>
<dbReference type="NCBIfam" id="TIGR00229">
    <property type="entry name" value="sensory_box"/>
    <property type="match status" value="1"/>
</dbReference>
<keyword evidence="4" id="KW-0600">Photoreceptor protein</keyword>
<dbReference type="RefSeq" id="WP_226750895.1">
    <property type="nucleotide sequence ID" value="NZ_JAEINI020000004.1"/>
</dbReference>
<dbReference type="InterPro" id="IPR003018">
    <property type="entry name" value="GAF"/>
</dbReference>
<keyword evidence="6" id="KW-0716">Sensory transduction</keyword>